<dbReference type="InterPro" id="IPR012337">
    <property type="entry name" value="RNaseH-like_sf"/>
</dbReference>
<dbReference type="GeneID" id="129339515"/>
<protein>
    <recommendedName>
        <fullName evidence="3">RNA exonuclease 4</fullName>
    </recommendedName>
</protein>
<evidence type="ECO:0000256" key="5">
    <source>
        <dbReference type="ARBA" id="ARBA00022801"/>
    </source>
</evidence>
<feature type="domain" description="Exonuclease" evidence="9">
    <location>
        <begin position="257"/>
        <end position="418"/>
    </location>
</feature>
<dbReference type="InterPro" id="IPR036397">
    <property type="entry name" value="RNaseH_sf"/>
</dbReference>
<dbReference type="AlphaFoldDB" id="A0AA97K6Z6"/>
<dbReference type="PANTHER" id="PTHR12801">
    <property type="entry name" value="RNA EXONUCLEASE REXO1 / RECO3 FAMILY MEMBER-RELATED"/>
    <property type="match status" value="1"/>
</dbReference>
<dbReference type="GO" id="GO:0005730">
    <property type="term" value="C:nucleolus"/>
    <property type="evidence" value="ECO:0007669"/>
    <property type="project" value="UniProtKB-ARBA"/>
</dbReference>
<gene>
    <name evidence="11" type="primary">LOC129339515</name>
</gene>
<feature type="region of interest" description="Disordered" evidence="8">
    <location>
        <begin position="1"/>
        <end position="33"/>
    </location>
</feature>
<evidence type="ECO:0000256" key="8">
    <source>
        <dbReference type="SAM" id="MobiDB-lite"/>
    </source>
</evidence>
<dbReference type="GO" id="GO:0003676">
    <property type="term" value="F:nucleic acid binding"/>
    <property type="evidence" value="ECO:0007669"/>
    <property type="project" value="InterPro"/>
</dbReference>
<evidence type="ECO:0000313" key="10">
    <source>
        <dbReference type="Proteomes" id="UP001190640"/>
    </source>
</evidence>
<feature type="compositionally biased region" description="Basic and acidic residues" evidence="8">
    <location>
        <begin position="1"/>
        <end position="10"/>
    </location>
</feature>
<dbReference type="RefSeq" id="XP_054850071.1">
    <property type="nucleotide sequence ID" value="XM_054994096.1"/>
</dbReference>
<evidence type="ECO:0000256" key="2">
    <source>
        <dbReference type="ARBA" id="ARBA00010489"/>
    </source>
</evidence>
<keyword evidence="4" id="KW-0540">Nuclease</keyword>
<dbReference type="Proteomes" id="UP001190640">
    <property type="component" value="Chromosome 12"/>
</dbReference>
<dbReference type="Pfam" id="PF00929">
    <property type="entry name" value="RNase_T"/>
    <property type="match status" value="1"/>
</dbReference>
<keyword evidence="10" id="KW-1185">Reference proteome</keyword>
<evidence type="ECO:0000313" key="11">
    <source>
        <dbReference type="RefSeq" id="XP_054850071.1"/>
    </source>
</evidence>
<keyword evidence="7" id="KW-0539">Nucleus</keyword>
<dbReference type="GO" id="GO:0008408">
    <property type="term" value="F:3'-5' exonuclease activity"/>
    <property type="evidence" value="ECO:0007669"/>
    <property type="project" value="InterPro"/>
</dbReference>
<evidence type="ECO:0000256" key="6">
    <source>
        <dbReference type="ARBA" id="ARBA00022839"/>
    </source>
</evidence>
<comment type="similarity">
    <text evidence="2">Belongs to the REXO4 family.</text>
</comment>
<dbReference type="CDD" id="cd06144">
    <property type="entry name" value="REX4_like"/>
    <property type="match status" value="1"/>
</dbReference>
<evidence type="ECO:0000256" key="3">
    <source>
        <dbReference type="ARBA" id="ARBA00016937"/>
    </source>
</evidence>
<dbReference type="InterPro" id="IPR047021">
    <property type="entry name" value="REXO1/3/4-like"/>
</dbReference>
<feature type="compositionally biased region" description="Basic and acidic residues" evidence="8">
    <location>
        <begin position="159"/>
        <end position="172"/>
    </location>
</feature>
<dbReference type="GO" id="GO:0006308">
    <property type="term" value="P:DNA catabolic process"/>
    <property type="evidence" value="ECO:0007669"/>
    <property type="project" value="TreeGrafter"/>
</dbReference>
<evidence type="ECO:0000256" key="7">
    <source>
        <dbReference type="ARBA" id="ARBA00023242"/>
    </source>
</evidence>
<feature type="compositionally biased region" description="Basic and acidic residues" evidence="8">
    <location>
        <begin position="123"/>
        <end position="137"/>
    </location>
</feature>
<feature type="region of interest" description="Disordered" evidence="8">
    <location>
        <begin position="123"/>
        <end position="172"/>
    </location>
</feature>
<evidence type="ECO:0000259" key="9">
    <source>
        <dbReference type="SMART" id="SM00479"/>
    </source>
</evidence>
<reference evidence="11" key="1">
    <citation type="submission" date="2025-08" db="UniProtKB">
        <authorList>
            <consortium name="RefSeq"/>
        </authorList>
    </citation>
    <scope>IDENTIFICATION</scope>
    <source>
        <tissue evidence="11">Blood</tissue>
    </source>
</reference>
<dbReference type="FunFam" id="3.30.420.10:FF:000007">
    <property type="entry name" value="Interferon-stimulated exonuclease gene 20"/>
    <property type="match status" value="1"/>
</dbReference>
<keyword evidence="6" id="KW-0269">Exonuclease</keyword>
<dbReference type="SUPFAM" id="SSF53098">
    <property type="entry name" value="Ribonuclease H-like"/>
    <property type="match status" value="1"/>
</dbReference>
<dbReference type="InterPro" id="IPR013520">
    <property type="entry name" value="Ribonucl_H"/>
</dbReference>
<name>A0AA97K6Z6_EUBMA</name>
<organism evidence="10 11">
    <name type="scientific">Eublepharis macularius</name>
    <name type="common">Leopard gecko</name>
    <name type="synonym">Cyrtodactylus macularius</name>
    <dbReference type="NCBI Taxonomy" id="481883"/>
    <lineage>
        <taxon>Eukaryota</taxon>
        <taxon>Metazoa</taxon>
        <taxon>Chordata</taxon>
        <taxon>Craniata</taxon>
        <taxon>Vertebrata</taxon>
        <taxon>Euteleostomi</taxon>
        <taxon>Lepidosauria</taxon>
        <taxon>Squamata</taxon>
        <taxon>Bifurcata</taxon>
        <taxon>Gekkota</taxon>
        <taxon>Eublepharidae</taxon>
        <taxon>Eublepharinae</taxon>
        <taxon>Eublepharis</taxon>
    </lineage>
</organism>
<dbReference type="Gene3D" id="3.30.420.10">
    <property type="entry name" value="Ribonuclease H-like superfamily/Ribonuclease H"/>
    <property type="match status" value="1"/>
</dbReference>
<dbReference type="KEGG" id="emc:129339515"/>
<accession>A0AA97K6Z6</accession>
<feature type="compositionally biased region" description="Basic residues" evidence="8">
    <location>
        <begin position="145"/>
        <end position="154"/>
    </location>
</feature>
<dbReference type="InterPro" id="IPR037431">
    <property type="entry name" value="REX4_DEDDh_dom"/>
</dbReference>
<comment type="subcellular location">
    <subcellularLocation>
        <location evidence="1">Nucleus</location>
    </subcellularLocation>
</comment>
<evidence type="ECO:0000256" key="4">
    <source>
        <dbReference type="ARBA" id="ARBA00022722"/>
    </source>
</evidence>
<dbReference type="GO" id="GO:0006364">
    <property type="term" value="P:rRNA processing"/>
    <property type="evidence" value="ECO:0007669"/>
    <property type="project" value="InterPro"/>
</dbReference>
<sequence length="429" mass="49081">MAKIRIRDSKALTGNATDKPENLKKQHKKKRKKKKILFWKNKIKLAEQKVKKSPSVAAGLPPKTPQEVSSNWKALQELLKQKAASLDSAVNELDTCFKKKHATKEEGIVPRLAEVNGAEKRLKYRPVENTKKGHTESLIHPALQKSKRSAHRKNLSQAHNDKKESLRGKRNNQVERDYGYIKHKRRNPEERGAVWKWPWFDDVDPDDIEAALGSEEAAKIARKQLGRLQKQLGSEEKAQPLKEQTLVKEKAFEGLTRAVAMDCEMVGMGPNGEDSIVARVSLVNQFGKCVCDKYVKAAEKVMDYRTAISGIRPENVKTGEDFKVVQKEVADILKERILVGHALHHDLKVLFLDHPKKKIRDTQRYKPFRQQVKCVRPSLKLLCEKLLNVKVQCTEHSSIQDAQAAMRLYMMVKKQWEASLKMPSKTERK</sequence>
<keyword evidence="5" id="KW-0378">Hydrolase</keyword>
<evidence type="ECO:0000256" key="1">
    <source>
        <dbReference type="ARBA" id="ARBA00004123"/>
    </source>
</evidence>
<dbReference type="SMART" id="SM00479">
    <property type="entry name" value="EXOIII"/>
    <property type="match status" value="1"/>
</dbReference>
<proteinExistence type="inferred from homology"/>
<dbReference type="PANTHER" id="PTHR12801:SF158">
    <property type="entry name" value="RNA EXONUCLEASE 4"/>
    <property type="match status" value="1"/>
</dbReference>